<keyword evidence="2" id="KW-0805">Transcription regulation</keyword>
<evidence type="ECO:0000256" key="2">
    <source>
        <dbReference type="ARBA" id="ARBA00023015"/>
    </source>
</evidence>
<evidence type="ECO:0000256" key="4">
    <source>
        <dbReference type="ARBA" id="ARBA00023163"/>
    </source>
</evidence>
<proteinExistence type="predicted"/>
<dbReference type="Pfam" id="PF00010">
    <property type="entry name" value="HLH"/>
    <property type="match status" value="1"/>
</dbReference>
<dbReference type="CDD" id="cd18914">
    <property type="entry name" value="bHLH_AtORG2_like"/>
    <property type="match status" value="1"/>
</dbReference>
<comment type="subcellular location">
    <subcellularLocation>
        <location evidence="1">Nucleus</location>
    </subcellularLocation>
</comment>
<reference evidence="7" key="1">
    <citation type="submission" date="2020-09" db="EMBL/GenBank/DDBJ databases">
        <title>Genome-Enabled Discovery of Anthraquinone Biosynthesis in Senna tora.</title>
        <authorList>
            <person name="Kang S.-H."/>
            <person name="Pandey R.P."/>
            <person name="Lee C.-M."/>
            <person name="Sim J.-S."/>
            <person name="Jeong J.-T."/>
            <person name="Choi B.-S."/>
            <person name="Jung M."/>
            <person name="Ginzburg D."/>
            <person name="Zhao K."/>
            <person name="Won S.Y."/>
            <person name="Oh T.-J."/>
            <person name="Yu Y."/>
            <person name="Kim N.-H."/>
            <person name="Lee O.R."/>
            <person name="Lee T.-H."/>
            <person name="Bashyal P."/>
            <person name="Kim T.-S."/>
            <person name="Lee W.-H."/>
            <person name="Kawkins C."/>
            <person name="Kim C.-K."/>
            <person name="Kim J.S."/>
            <person name="Ahn B.O."/>
            <person name="Rhee S.Y."/>
            <person name="Sohng J.K."/>
        </authorList>
    </citation>
    <scope>NUCLEOTIDE SEQUENCE</scope>
    <source>
        <tissue evidence="7">Leaf</tissue>
    </source>
</reference>
<dbReference type="PROSITE" id="PS50888">
    <property type="entry name" value="BHLH"/>
    <property type="match status" value="1"/>
</dbReference>
<dbReference type="InterPro" id="IPR036638">
    <property type="entry name" value="HLH_DNA-bd_sf"/>
</dbReference>
<organism evidence="7 8">
    <name type="scientific">Senna tora</name>
    <dbReference type="NCBI Taxonomy" id="362788"/>
    <lineage>
        <taxon>Eukaryota</taxon>
        <taxon>Viridiplantae</taxon>
        <taxon>Streptophyta</taxon>
        <taxon>Embryophyta</taxon>
        <taxon>Tracheophyta</taxon>
        <taxon>Spermatophyta</taxon>
        <taxon>Magnoliopsida</taxon>
        <taxon>eudicotyledons</taxon>
        <taxon>Gunneridae</taxon>
        <taxon>Pentapetalae</taxon>
        <taxon>rosids</taxon>
        <taxon>fabids</taxon>
        <taxon>Fabales</taxon>
        <taxon>Fabaceae</taxon>
        <taxon>Caesalpinioideae</taxon>
        <taxon>Cassia clade</taxon>
        <taxon>Senna</taxon>
    </lineage>
</organism>
<dbReference type="PANTHER" id="PTHR13935:SF41">
    <property type="entry name" value="TRANSCRIPTION FACTOR ORG2-RELATED"/>
    <property type="match status" value="1"/>
</dbReference>
<evidence type="ECO:0000256" key="3">
    <source>
        <dbReference type="ARBA" id="ARBA00023125"/>
    </source>
</evidence>
<keyword evidence="3" id="KW-0238">DNA-binding</keyword>
<name>A0A834SKA5_9FABA</name>
<evidence type="ECO:0000256" key="5">
    <source>
        <dbReference type="ARBA" id="ARBA00023242"/>
    </source>
</evidence>
<evidence type="ECO:0000313" key="8">
    <source>
        <dbReference type="Proteomes" id="UP000634136"/>
    </source>
</evidence>
<gene>
    <name evidence="7" type="ORF">G2W53_043124</name>
</gene>
<evidence type="ECO:0000313" key="7">
    <source>
        <dbReference type="EMBL" id="KAF7804013.1"/>
    </source>
</evidence>
<dbReference type="FunFam" id="4.10.280.10:FF:000074">
    <property type="entry name" value="Transcription factor ORG2"/>
    <property type="match status" value="1"/>
</dbReference>
<evidence type="ECO:0000259" key="6">
    <source>
        <dbReference type="PROSITE" id="PS50888"/>
    </source>
</evidence>
<dbReference type="SUPFAM" id="SSF47459">
    <property type="entry name" value="HLH, helix-loop-helix DNA-binding domain"/>
    <property type="match status" value="1"/>
</dbReference>
<sequence length="270" mass="30616">MCALFPDVFSGFEWPLFDESFTSLSHYNITDQNCIYKDTPIPHSVELKNSSPDQALQVQDEVQRCCTPSSPSPISPDAVMSSDPSMAKKLHHNASERDRRKKINYLYSSLRSMLPLSHQTKKLSIPATISRVVKYIPELEKEVEGLRKKKEKLLLRISREGGEDGAALSKARKFVHHNSVVSTSSLNDSEAVIQISSYDLHKTPISQILLCLETQGLLLLNASSFHTFEGRVFYNLHFQVENKNGRLESDILSRKLLSILYEKKEGVFNF</sequence>
<dbReference type="OrthoDB" id="6106870at2759"/>
<dbReference type="InterPro" id="IPR015660">
    <property type="entry name" value="MASH1/Ascl1a-like"/>
</dbReference>
<dbReference type="GO" id="GO:0000981">
    <property type="term" value="F:DNA-binding transcription factor activity, RNA polymerase II-specific"/>
    <property type="evidence" value="ECO:0007669"/>
    <property type="project" value="TreeGrafter"/>
</dbReference>
<dbReference type="Proteomes" id="UP000634136">
    <property type="component" value="Unassembled WGS sequence"/>
</dbReference>
<keyword evidence="5" id="KW-0539">Nucleus</keyword>
<comment type="caution">
    <text evidence="7">The sequence shown here is derived from an EMBL/GenBank/DDBJ whole genome shotgun (WGS) entry which is preliminary data.</text>
</comment>
<accession>A0A834SKA5</accession>
<dbReference type="GO" id="GO:0010106">
    <property type="term" value="P:cellular response to iron ion starvation"/>
    <property type="evidence" value="ECO:0007669"/>
    <property type="project" value="UniProtKB-ARBA"/>
</dbReference>
<dbReference type="Gene3D" id="4.10.280.10">
    <property type="entry name" value="Helix-loop-helix DNA-binding domain"/>
    <property type="match status" value="1"/>
</dbReference>
<dbReference type="GO" id="GO:0046983">
    <property type="term" value="F:protein dimerization activity"/>
    <property type="evidence" value="ECO:0007669"/>
    <property type="project" value="InterPro"/>
</dbReference>
<feature type="domain" description="BHLH" evidence="6">
    <location>
        <begin position="87"/>
        <end position="139"/>
    </location>
</feature>
<dbReference type="GO" id="GO:0090575">
    <property type="term" value="C:RNA polymerase II transcription regulator complex"/>
    <property type="evidence" value="ECO:0007669"/>
    <property type="project" value="TreeGrafter"/>
</dbReference>
<keyword evidence="4" id="KW-0804">Transcription</keyword>
<dbReference type="PANTHER" id="PTHR13935">
    <property type="entry name" value="ACHAETE-SCUTE TRANSCRIPTION FACTOR-RELATED"/>
    <property type="match status" value="1"/>
</dbReference>
<dbReference type="AlphaFoldDB" id="A0A834SKA5"/>
<dbReference type="GO" id="GO:0000977">
    <property type="term" value="F:RNA polymerase II transcription regulatory region sequence-specific DNA binding"/>
    <property type="evidence" value="ECO:0007669"/>
    <property type="project" value="TreeGrafter"/>
</dbReference>
<keyword evidence="8" id="KW-1185">Reference proteome</keyword>
<dbReference type="EMBL" id="JAAIUW010000013">
    <property type="protein sequence ID" value="KAF7804013.1"/>
    <property type="molecule type" value="Genomic_DNA"/>
</dbReference>
<dbReference type="InterPro" id="IPR011598">
    <property type="entry name" value="bHLH_dom"/>
</dbReference>
<protein>
    <submittedName>
        <fullName evidence="7">Transcription factor ORG2-like</fullName>
    </submittedName>
</protein>
<evidence type="ECO:0000256" key="1">
    <source>
        <dbReference type="ARBA" id="ARBA00004123"/>
    </source>
</evidence>
<dbReference type="SMART" id="SM00353">
    <property type="entry name" value="HLH"/>
    <property type="match status" value="1"/>
</dbReference>